<protein>
    <submittedName>
        <fullName evidence="3">Uncharacterized protein</fullName>
    </submittedName>
</protein>
<organism evidence="3 4">
    <name type="scientific">Cryphonectria parasitica (strain ATCC 38755 / EP155)</name>
    <dbReference type="NCBI Taxonomy" id="660469"/>
    <lineage>
        <taxon>Eukaryota</taxon>
        <taxon>Fungi</taxon>
        <taxon>Dikarya</taxon>
        <taxon>Ascomycota</taxon>
        <taxon>Pezizomycotina</taxon>
        <taxon>Sordariomycetes</taxon>
        <taxon>Sordariomycetidae</taxon>
        <taxon>Diaporthales</taxon>
        <taxon>Cryphonectriaceae</taxon>
        <taxon>Cryphonectria-Endothia species complex</taxon>
        <taxon>Cryphonectria</taxon>
    </lineage>
</organism>
<dbReference type="GeneID" id="63832613"/>
<dbReference type="Pfam" id="PF10374">
    <property type="entry name" value="EST1"/>
    <property type="match status" value="1"/>
</dbReference>
<feature type="non-terminal residue" evidence="3">
    <location>
        <position position="557"/>
    </location>
</feature>
<evidence type="ECO:0000313" key="4">
    <source>
        <dbReference type="Proteomes" id="UP000803844"/>
    </source>
</evidence>
<evidence type="ECO:0000313" key="3">
    <source>
        <dbReference type="EMBL" id="KAF3770396.1"/>
    </source>
</evidence>
<dbReference type="Gene3D" id="1.25.40.10">
    <property type="entry name" value="Tetratricopeptide repeat domain"/>
    <property type="match status" value="1"/>
</dbReference>
<name>A0A9P4YC84_CRYP1</name>
<reference evidence="3" key="1">
    <citation type="journal article" date="2020" name="Phytopathology">
        <title>Genome sequence of the chestnut blight fungus Cryphonectria parasitica EP155: A fundamental resource for an archetypical invasive plant pathogen.</title>
        <authorList>
            <person name="Crouch J.A."/>
            <person name="Dawe A."/>
            <person name="Aerts A."/>
            <person name="Barry K."/>
            <person name="Churchill A.C.L."/>
            <person name="Grimwood J."/>
            <person name="Hillman B."/>
            <person name="Milgroom M.G."/>
            <person name="Pangilinan J."/>
            <person name="Smith M."/>
            <person name="Salamov A."/>
            <person name="Schmutz J."/>
            <person name="Yadav J."/>
            <person name="Grigoriev I.V."/>
            <person name="Nuss D."/>
        </authorList>
    </citation>
    <scope>NUCLEOTIDE SEQUENCE</scope>
    <source>
        <strain evidence="3">EP155</strain>
    </source>
</reference>
<dbReference type="PANTHER" id="PTHR15696">
    <property type="entry name" value="SMG-7 SUPPRESSOR WITH MORPHOLOGICAL EFFECT ON GENITALIA PROTEIN 7"/>
    <property type="match status" value="1"/>
</dbReference>
<evidence type="ECO:0000259" key="2">
    <source>
        <dbReference type="Pfam" id="PF10374"/>
    </source>
</evidence>
<proteinExistence type="predicted"/>
<evidence type="ECO:0000259" key="1">
    <source>
        <dbReference type="Pfam" id="PF10373"/>
    </source>
</evidence>
<dbReference type="InterPro" id="IPR045153">
    <property type="entry name" value="Est1/Ebs1-like"/>
</dbReference>
<comment type="caution">
    <text evidence="3">The sequence shown here is derived from an EMBL/GenBank/DDBJ whole genome shotgun (WGS) entry which is preliminary data.</text>
</comment>
<feature type="domain" description="Telomerase activating protein Est1-like N-terminal" evidence="2">
    <location>
        <begin position="58"/>
        <end position="171"/>
    </location>
</feature>
<dbReference type="RefSeq" id="XP_040781357.1">
    <property type="nucleotide sequence ID" value="XM_040915484.1"/>
</dbReference>
<gene>
    <name evidence="3" type="ORF">M406DRAFT_216364</name>
</gene>
<dbReference type="InterPro" id="IPR011990">
    <property type="entry name" value="TPR-like_helical_dom_sf"/>
</dbReference>
<dbReference type="InterPro" id="IPR018834">
    <property type="entry name" value="DNA/RNA-bd_Est1-type"/>
</dbReference>
<feature type="domain" description="DNA/RNA-binding" evidence="1">
    <location>
        <begin position="182"/>
        <end position="461"/>
    </location>
</feature>
<dbReference type="OrthoDB" id="69928at2759"/>
<sequence length="557" mass="63209">AKKQRSKIIREIESLKKGNSGKTEEEQLSKLESGLAEFRLRFVYTISQDPRFTFEQDAEEVMWKLHTFVNQAYRDLIYGNLKGQQHVVTKRKVEKLYNNYLKTALLFYKGYFQRLEALHGMPQIPRINRLLELQAPAVDESQSATIPADAVEKSFHATLLHLGDISRWRNKARPRPDGLKTAVLFYELANDLKPTHGAAHHQLGILEDDNHLHIVYHLYRARAIETPHPNAAANLEQEFKKLLQPSTPSKRSGPPDPNEAFANWFTKLHARLYKGDDFPPELEEEVLHRLDITLKKPGSLPLILKMVLVNIAAYWVAKSKIEKEWSLKASASCQFILRLNVRWILAISRLLLSELEEFVKTAPPAQDESTKRGTTSDGSQEFSAFTETALPLARIYMAWLYIYRNDIVDYQQHLGSYVFDMYRALAQTLTVVAKEFTGNTMAPSPYLLVEDEVALGMKPFDDPGLPAMCRLQHESDKGTLKIHWEDSGNPKSSSEQEMLSRIFDLMGCGLSLAFDERFPLSINTSTSQELGGAITVSYLEGGKPPMLAQGPVNDLQP</sequence>
<dbReference type="AlphaFoldDB" id="A0A9P4YC84"/>
<keyword evidence="4" id="KW-1185">Reference proteome</keyword>
<feature type="non-terminal residue" evidence="3">
    <location>
        <position position="1"/>
    </location>
</feature>
<dbReference type="InterPro" id="IPR019458">
    <property type="entry name" value="Est1-like_N"/>
</dbReference>
<dbReference type="Proteomes" id="UP000803844">
    <property type="component" value="Unassembled WGS sequence"/>
</dbReference>
<dbReference type="EMBL" id="MU032344">
    <property type="protein sequence ID" value="KAF3770396.1"/>
    <property type="molecule type" value="Genomic_DNA"/>
</dbReference>
<dbReference type="SUPFAM" id="SSF48452">
    <property type="entry name" value="TPR-like"/>
    <property type="match status" value="1"/>
</dbReference>
<dbReference type="PANTHER" id="PTHR15696:SF36">
    <property type="entry name" value="NONSENSE-MEDIATED MRNA DECAY FACTOR"/>
    <property type="match status" value="1"/>
</dbReference>
<dbReference type="Pfam" id="PF10373">
    <property type="entry name" value="EST1_DNA_bind"/>
    <property type="match status" value="1"/>
</dbReference>
<accession>A0A9P4YC84</accession>